<feature type="domain" description="EF-hand" evidence="1">
    <location>
        <begin position="13"/>
        <end position="41"/>
    </location>
</feature>
<organism evidence="2 3">
    <name type="scientific">Pseudomonas fluorescens</name>
    <dbReference type="NCBI Taxonomy" id="294"/>
    <lineage>
        <taxon>Bacteria</taxon>
        <taxon>Pseudomonadati</taxon>
        <taxon>Pseudomonadota</taxon>
        <taxon>Gammaproteobacteria</taxon>
        <taxon>Pseudomonadales</taxon>
        <taxon>Pseudomonadaceae</taxon>
        <taxon>Pseudomonas</taxon>
    </lineage>
</organism>
<sequence length="351" mass="40418" precursor="true">MADEGDKGPIKSRLYDIIDRNRDGKMTAEELQAALRLPAHAQSISQLIVRYESEWYYKPQKWDVLDELLGHSGSTPHLNWLAEKERIKQLSWWSEVAEKVGLPVHGRVYHLHPVGMAGHFAKMGGLINVEDFLLQYEQVHKLFSPDTPALTKESKDNLEKIIIAINTYYESSLQKANLYEVSYMLATARHETYYYPDAEFFSEKPEVGKLSYFNKYDPVLASDPEGRETARRNGNTQEGDGFKYRGRGCVHLTWKNNYQKFSNLLFFDFVSNPDAAAKFEYSIPIMIIGMTKGMFTGKKLADYLNINKVDYLAARKIINGTDEKVLIAPMQKDLKPFLRKLLNCLWSFKYG</sequence>
<dbReference type="InterPro" id="IPR023346">
    <property type="entry name" value="Lysozyme-like_dom_sf"/>
</dbReference>
<protein>
    <recommendedName>
        <fullName evidence="1">EF-hand domain-containing protein</fullName>
    </recommendedName>
</protein>
<name>A0A5E7FNM0_PSEFL</name>
<reference evidence="2 3" key="1">
    <citation type="submission" date="2019-09" db="EMBL/GenBank/DDBJ databases">
        <authorList>
            <person name="Chandra G."/>
            <person name="Truman W A."/>
        </authorList>
    </citation>
    <scope>NUCLEOTIDE SEQUENCE [LARGE SCALE GENOMIC DNA]</scope>
    <source>
        <strain evidence="2">PS691</strain>
    </source>
</reference>
<dbReference type="Proteomes" id="UP000337909">
    <property type="component" value="Unassembled WGS sequence"/>
</dbReference>
<gene>
    <name evidence="2" type="ORF">PS691_05687</name>
</gene>
<dbReference type="InterPro" id="IPR002048">
    <property type="entry name" value="EF_hand_dom"/>
</dbReference>
<evidence type="ECO:0000259" key="1">
    <source>
        <dbReference type="PROSITE" id="PS50222"/>
    </source>
</evidence>
<proteinExistence type="predicted"/>
<accession>A0A5E7FNM0</accession>
<evidence type="ECO:0000313" key="3">
    <source>
        <dbReference type="Proteomes" id="UP000337909"/>
    </source>
</evidence>
<dbReference type="InterPro" id="IPR018247">
    <property type="entry name" value="EF_Hand_1_Ca_BS"/>
</dbReference>
<dbReference type="PROSITE" id="PS00018">
    <property type="entry name" value="EF_HAND_1"/>
    <property type="match status" value="1"/>
</dbReference>
<dbReference type="PROSITE" id="PS50222">
    <property type="entry name" value="EF_HAND_2"/>
    <property type="match status" value="1"/>
</dbReference>
<dbReference type="Gene3D" id="1.10.530.10">
    <property type="match status" value="1"/>
</dbReference>
<dbReference type="AlphaFoldDB" id="A0A5E7FNM0"/>
<dbReference type="GO" id="GO:0005509">
    <property type="term" value="F:calcium ion binding"/>
    <property type="evidence" value="ECO:0007669"/>
    <property type="project" value="InterPro"/>
</dbReference>
<dbReference type="EMBL" id="CABVHQ010000117">
    <property type="protein sequence ID" value="VVO40422.1"/>
    <property type="molecule type" value="Genomic_DNA"/>
</dbReference>
<evidence type="ECO:0000313" key="2">
    <source>
        <dbReference type="EMBL" id="VVO40422.1"/>
    </source>
</evidence>
<dbReference type="SUPFAM" id="SSF53955">
    <property type="entry name" value="Lysozyme-like"/>
    <property type="match status" value="1"/>
</dbReference>